<feature type="domain" description="Metallo-beta-lactamase" evidence="1">
    <location>
        <begin position="44"/>
        <end position="224"/>
    </location>
</feature>
<dbReference type="InterPro" id="IPR001279">
    <property type="entry name" value="Metallo-B-lactamas"/>
</dbReference>
<evidence type="ECO:0000313" key="2">
    <source>
        <dbReference type="EMBL" id="SVA00884.1"/>
    </source>
</evidence>
<evidence type="ECO:0000259" key="1">
    <source>
        <dbReference type="SMART" id="SM00849"/>
    </source>
</evidence>
<dbReference type="Gene3D" id="3.60.15.10">
    <property type="entry name" value="Ribonuclease Z/Hydroxyacylglutathione hydrolase-like"/>
    <property type="match status" value="1"/>
</dbReference>
<organism evidence="2">
    <name type="scientific">marine metagenome</name>
    <dbReference type="NCBI Taxonomy" id="408172"/>
    <lineage>
        <taxon>unclassified sequences</taxon>
        <taxon>metagenomes</taxon>
        <taxon>ecological metagenomes</taxon>
    </lineage>
</organism>
<dbReference type="InterPro" id="IPR036866">
    <property type="entry name" value="RibonucZ/Hydroxyglut_hydro"/>
</dbReference>
<proteinExistence type="predicted"/>
<sequence>MRKLILVLAVLAAAPVHALSQNGWDDPFAAHQVMDNLYFVGTGGLGTFLITTPEGHILINTDFERTIPMIERSMAELGFDLADIKIILGSHAHGDHQAADVFLRERIGAQIMIMEEDVEPWQRMNRGAGEVQIDRILHDGEKVTLGGTTLVAHLTPGHTQGCTSWGMELEENGRTYNALIVCSFGVNNGYNLIDNPNYPNQAEDYRATFAKARAMPVDVFLGSHGSFYGLRGKYETLQRRNESDPNPFVDHAGYLDYIDQYEQRFQAMLETQQRPNR</sequence>
<dbReference type="SMART" id="SM00849">
    <property type="entry name" value="Lactamase_B"/>
    <property type="match status" value="1"/>
</dbReference>
<reference evidence="2" key="1">
    <citation type="submission" date="2018-05" db="EMBL/GenBank/DDBJ databases">
        <authorList>
            <person name="Lanie J.A."/>
            <person name="Ng W.-L."/>
            <person name="Kazmierczak K.M."/>
            <person name="Andrzejewski T.M."/>
            <person name="Davidsen T.M."/>
            <person name="Wayne K.J."/>
            <person name="Tettelin H."/>
            <person name="Glass J.I."/>
            <person name="Rusch D."/>
            <person name="Podicherti R."/>
            <person name="Tsui H.-C.T."/>
            <person name="Winkler M.E."/>
        </authorList>
    </citation>
    <scope>NUCLEOTIDE SEQUENCE</scope>
</reference>
<dbReference type="NCBIfam" id="NF033105">
    <property type="entry name" value="bla_subclass_B3"/>
    <property type="match status" value="1"/>
</dbReference>
<dbReference type="AlphaFoldDB" id="A0A381SBK2"/>
<gene>
    <name evidence="2" type="ORF">METZ01_LOCUS53738</name>
</gene>
<accession>A0A381SBK2</accession>
<name>A0A381SBK2_9ZZZZ</name>
<protein>
    <recommendedName>
        <fullName evidence="1">Metallo-beta-lactamase domain-containing protein</fullName>
    </recommendedName>
</protein>
<dbReference type="SUPFAM" id="SSF56281">
    <property type="entry name" value="Metallo-hydrolase/oxidoreductase"/>
    <property type="match status" value="1"/>
</dbReference>
<dbReference type="EMBL" id="UINC01002847">
    <property type="protein sequence ID" value="SVA00884.1"/>
    <property type="molecule type" value="Genomic_DNA"/>
</dbReference>
<dbReference type="Pfam" id="PF00753">
    <property type="entry name" value="Lactamase_B"/>
    <property type="match status" value="1"/>
</dbReference>